<comment type="caution">
    <text evidence="3">The sequence shown here is derived from an EMBL/GenBank/DDBJ whole genome shotgun (WGS) entry which is preliminary data.</text>
</comment>
<keyword evidence="1" id="KW-0106">Calcium</keyword>
<protein>
    <recommendedName>
        <fullName evidence="2">EF-hand domain-containing protein</fullName>
    </recommendedName>
</protein>
<keyword evidence="4" id="KW-1185">Reference proteome</keyword>
<organism evidence="3 4">
    <name type="scientific">Acacia crassicarpa</name>
    <name type="common">northern wattle</name>
    <dbReference type="NCBI Taxonomy" id="499986"/>
    <lineage>
        <taxon>Eukaryota</taxon>
        <taxon>Viridiplantae</taxon>
        <taxon>Streptophyta</taxon>
        <taxon>Embryophyta</taxon>
        <taxon>Tracheophyta</taxon>
        <taxon>Spermatophyta</taxon>
        <taxon>Magnoliopsida</taxon>
        <taxon>eudicotyledons</taxon>
        <taxon>Gunneridae</taxon>
        <taxon>Pentapetalae</taxon>
        <taxon>rosids</taxon>
        <taxon>fabids</taxon>
        <taxon>Fabales</taxon>
        <taxon>Fabaceae</taxon>
        <taxon>Caesalpinioideae</taxon>
        <taxon>mimosoid clade</taxon>
        <taxon>Acacieae</taxon>
        <taxon>Acacia</taxon>
    </lineage>
</organism>
<dbReference type="SUPFAM" id="SSF47473">
    <property type="entry name" value="EF-hand"/>
    <property type="match status" value="1"/>
</dbReference>
<gene>
    <name evidence="3" type="ORF">QN277_017885</name>
</gene>
<dbReference type="InterPro" id="IPR011992">
    <property type="entry name" value="EF-hand-dom_pair"/>
</dbReference>
<dbReference type="CDD" id="cd00051">
    <property type="entry name" value="EFh"/>
    <property type="match status" value="1"/>
</dbReference>
<dbReference type="SMART" id="SM00054">
    <property type="entry name" value="EFh"/>
    <property type="match status" value="1"/>
</dbReference>
<evidence type="ECO:0000259" key="2">
    <source>
        <dbReference type="PROSITE" id="PS50222"/>
    </source>
</evidence>
<dbReference type="PROSITE" id="PS50222">
    <property type="entry name" value="EF_HAND_2"/>
    <property type="match status" value="1"/>
</dbReference>
<dbReference type="Pfam" id="PF13405">
    <property type="entry name" value="EF-hand_6"/>
    <property type="match status" value="1"/>
</dbReference>
<sequence length="94" mass="10823">MPVYIPIPPKVVARPVLTEKEVRKILARADRNGDGCLTMDELKVALKEIGSRWPCFRAHSFLRIADFNRDGKFSGKAEMDKLVACILCWYHQKY</sequence>
<dbReference type="GO" id="GO:0005509">
    <property type="term" value="F:calcium ion binding"/>
    <property type="evidence" value="ECO:0007669"/>
    <property type="project" value="InterPro"/>
</dbReference>
<evidence type="ECO:0000256" key="1">
    <source>
        <dbReference type="ARBA" id="ARBA00022837"/>
    </source>
</evidence>
<evidence type="ECO:0000313" key="4">
    <source>
        <dbReference type="Proteomes" id="UP001293593"/>
    </source>
</evidence>
<dbReference type="InterPro" id="IPR018247">
    <property type="entry name" value="EF_Hand_1_Ca_BS"/>
</dbReference>
<dbReference type="Gene3D" id="1.10.238.10">
    <property type="entry name" value="EF-hand"/>
    <property type="match status" value="1"/>
</dbReference>
<accession>A0AAE1JS87</accession>
<dbReference type="AlphaFoldDB" id="A0AAE1JS87"/>
<evidence type="ECO:0000313" key="3">
    <source>
        <dbReference type="EMBL" id="KAK4274698.1"/>
    </source>
</evidence>
<name>A0AAE1JS87_9FABA</name>
<feature type="domain" description="EF-hand" evidence="2">
    <location>
        <begin position="17"/>
        <end position="52"/>
    </location>
</feature>
<dbReference type="PROSITE" id="PS00018">
    <property type="entry name" value="EF_HAND_1"/>
    <property type="match status" value="1"/>
</dbReference>
<dbReference type="EMBL" id="JAWXYG010000004">
    <property type="protein sequence ID" value="KAK4274698.1"/>
    <property type="molecule type" value="Genomic_DNA"/>
</dbReference>
<dbReference type="InterPro" id="IPR002048">
    <property type="entry name" value="EF_hand_dom"/>
</dbReference>
<proteinExistence type="predicted"/>
<dbReference type="Proteomes" id="UP001293593">
    <property type="component" value="Unassembled WGS sequence"/>
</dbReference>
<reference evidence="3" key="1">
    <citation type="submission" date="2023-10" db="EMBL/GenBank/DDBJ databases">
        <title>Chromosome-level genome of the transformable northern wattle, Acacia crassicarpa.</title>
        <authorList>
            <person name="Massaro I."/>
            <person name="Sinha N.R."/>
            <person name="Poethig S."/>
            <person name="Leichty A.R."/>
        </authorList>
    </citation>
    <scope>NUCLEOTIDE SEQUENCE</scope>
    <source>
        <strain evidence="3">Acra3RX</strain>
        <tissue evidence="3">Leaf</tissue>
    </source>
</reference>